<evidence type="ECO:0000313" key="7">
    <source>
        <dbReference type="Proteomes" id="UP001151287"/>
    </source>
</evidence>
<dbReference type="GO" id="GO:0046872">
    <property type="term" value="F:metal ion binding"/>
    <property type="evidence" value="ECO:0007669"/>
    <property type="project" value="UniProtKB-KW"/>
</dbReference>
<keyword evidence="3" id="KW-0449">Lipoprotein</keyword>
<dbReference type="Gene3D" id="3.30.70.100">
    <property type="match status" value="1"/>
</dbReference>
<dbReference type="Proteomes" id="UP001151287">
    <property type="component" value="Unassembled WGS sequence"/>
</dbReference>
<evidence type="ECO:0000256" key="5">
    <source>
        <dbReference type="SAM" id="MobiDB-lite"/>
    </source>
</evidence>
<dbReference type="InterPro" id="IPR036163">
    <property type="entry name" value="HMA_dom_sf"/>
</dbReference>
<evidence type="ECO:0000256" key="4">
    <source>
        <dbReference type="ARBA" id="ARBA00024045"/>
    </source>
</evidence>
<evidence type="ECO:0000256" key="1">
    <source>
        <dbReference type="ARBA" id="ARBA00022481"/>
    </source>
</evidence>
<keyword evidence="2" id="KW-0479">Metal-binding</keyword>
<name>A0A9Q0HZB6_9POAL</name>
<sequence length="238" mass="26966">MAKAEEEVQSVDFKVHVNCCDGCKRKVKKALEIKGVLRTEIHQSLPKVTVIGNFDVRILLKRLAKVGKTAEIIPAEETKKPPKEENNKSKDSGKKEKSKEEKASKDKSKPEDGEKSKETKNDERDDKKSKNKEDNKEAKESKDENSIYPMMVTAIPNFTMNPSMVSSNAPPVYYQMVPMPCYAMNNPYSRPIPYGYREENGYYEAPLNRRLPPPPAHSQATAFAEYFSEDNTASCHVM</sequence>
<organism evidence="6 7">
    <name type="scientific">Rhynchospora breviuscula</name>
    <dbReference type="NCBI Taxonomy" id="2022672"/>
    <lineage>
        <taxon>Eukaryota</taxon>
        <taxon>Viridiplantae</taxon>
        <taxon>Streptophyta</taxon>
        <taxon>Embryophyta</taxon>
        <taxon>Tracheophyta</taxon>
        <taxon>Spermatophyta</taxon>
        <taxon>Magnoliopsida</taxon>
        <taxon>Liliopsida</taxon>
        <taxon>Poales</taxon>
        <taxon>Cyperaceae</taxon>
        <taxon>Cyperoideae</taxon>
        <taxon>Rhynchosporeae</taxon>
        <taxon>Rhynchospora</taxon>
    </lineage>
</organism>
<dbReference type="AlphaFoldDB" id="A0A9Q0HZB6"/>
<keyword evidence="7" id="KW-1185">Reference proteome</keyword>
<dbReference type="PANTHER" id="PTHR45868">
    <property type="entry name" value="HEAVY METAL-ASSOCIATED ISOPRENYLATED PLANT PROTEIN 33-RELATED"/>
    <property type="match status" value="1"/>
</dbReference>
<evidence type="ECO:0000256" key="3">
    <source>
        <dbReference type="ARBA" id="ARBA00023289"/>
    </source>
</evidence>
<reference evidence="6" key="1">
    <citation type="journal article" date="2022" name="Cell">
        <title>Repeat-based holocentromeres influence genome architecture and karyotype evolution.</title>
        <authorList>
            <person name="Hofstatter P.G."/>
            <person name="Thangavel G."/>
            <person name="Lux T."/>
            <person name="Neumann P."/>
            <person name="Vondrak T."/>
            <person name="Novak P."/>
            <person name="Zhang M."/>
            <person name="Costa L."/>
            <person name="Castellani M."/>
            <person name="Scott A."/>
            <person name="Toegelov H."/>
            <person name="Fuchs J."/>
            <person name="Mata-Sucre Y."/>
            <person name="Dias Y."/>
            <person name="Vanzela A.L.L."/>
            <person name="Huettel B."/>
            <person name="Almeida C.C.S."/>
            <person name="Simkova H."/>
            <person name="Souza G."/>
            <person name="Pedrosa-Harand A."/>
            <person name="Macas J."/>
            <person name="Mayer K.F.X."/>
            <person name="Houben A."/>
            <person name="Marques A."/>
        </authorList>
    </citation>
    <scope>NUCLEOTIDE SEQUENCE</scope>
    <source>
        <strain evidence="6">RhyBre1mFocal</strain>
    </source>
</reference>
<protein>
    <recommendedName>
        <fullName evidence="8">HMA domain-containing protein</fullName>
    </recommendedName>
</protein>
<dbReference type="OrthoDB" id="689350at2759"/>
<dbReference type="PANTHER" id="PTHR45868:SF14">
    <property type="entry name" value="OS08G0205500 PROTEIN"/>
    <property type="match status" value="1"/>
</dbReference>
<feature type="compositionally biased region" description="Basic and acidic residues" evidence="5">
    <location>
        <begin position="76"/>
        <end position="145"/>
    </location>
</feature>
<keyword evidence="1" id="KW-0488">Methylation</keyword>
<accession>A0A9Q0HZB6</accession>
<dbReference type="SUPFAM" id="SSF55008">
    <property type="entry name" value="HMA, heavy metal-associated domain"/>
    <property type="match status" value="1"/>
</dbReference>
<dbReference type="InterPro" id="IPR006121">
    <property type="entry name" value="HMA_dom"/>
</dbReference>
<proteinExistence type="inferred from homology"/>
<comment type="caution">
    <text evidence="6">The sequence shown here is derived from an EMBL/GenBank/DDBJ whole genome shotgun (WGS) entry which is preliminary data.</text>
</comment>
<dbReference type="EMBL" id="JAMQYH010000001">
    <property type="protein sequence ID" value="KAJ1704006.1"/>
    <property type="molecule type" value="Genomic_DNA"/>
</dbReference>
<evidence type="ECO:0000313" key="6">
    <source>
        <dbReference type="EMBL" id="KAJ1704006.1"/>
    </source>
</evidence>
<gene>
    <name evidence="6" type="ORF">LUZ63_003785</name>
</gene>
<evidence type="ECO:0000256" key="2">
    <source>
        <dbReference type="ARBA" id="ARBA00022723"/>
    </source>
</evidence>
<evidence type="ECO:0008006" key="8">
    <source>
        <dbReference type="Google" id="ProtNLM"/>
    </source>
</evidence>
<keyword evidence="3" id="KW-0636">Prenylation</keyword>
<dbReference type="CDD" id="cd00371">
    <property type="entry name" value="HMA"/>
    <property type="match status" value="1"/>
</dbReference>
<feature type="region of interest" description="Disordered" evidence="5">
    <location>
        <begin position="74"/>
        <end position="145"/>
    </location>
</feature>
<comment type="similarity">
    <text evidence="4">Belongs to the HIPP family.</text>
</comment>